<dbReference type="GO" id="GO:0005525">
    <property type="term" value="F:GTP binding"/>
    <property type="evidence" value="ECO:0007669"/>
    <property type="project" value="UniProtKB-KW"/>
</dbReference>
<dbReference type="Gene3D" id="3.30.70.240">
    <property type="match status" value="1"/>
</dbReference>
<keyword evidence="1" id="KW-0690">Ribosome biogenesis</keyword>
<dbReference type="GO" id="GO:0043022">
    <property type="term" value="F:ribosome binding"/>
    <property type="evidence" value="ECO:0007669"/>
    <property type="project" value="TreeGrafter"/>
</dbReference>
<dbReference type="Pfam" id="PF00009">
    <property type="entry name" value="GTP_EFTU"/>
    <property type="match status" value="1"/>
</dbReference>
<dbReference type="Proteomes" id="UP000516260">
    <property type="component" value="Chromosome 3"/>
</dbReference>
<dbReference type="PANTHER" id="PTHR42908:SF3">
    <property type="entry name" value="ELONGATION FACTOR-LIKE GTPASE 1"/>
    <property type="match status" value="1"/>
</dbReference>
<keyword evidence="2" id="KW-0547">Nucleotide-binding</keyword>
<dbReference type="InterPro" id="IPR027417">
    <property type="entry name" value="P-loop_NTPase"/>
</dbReference>
<dbReference type="FunFam" id="3.30.230.10:FF:000201">
    <property type="entry name" value="Elongation factor like GTPase 1"/>
    <property type="match status" value="1"/>
</dbReference>
<dbReference type="FunFam" id="3.40.50.300:FF:000732">
    <property type="entry name" value="Elongation factor like GTPase 1"/>
    <property type="match status" value="1"/>
</dbReference>
<feature type="domain" description="Tr-type G" evidence="7">
    <location>
        <begin position="12"/>
        <end position="253"/>
    </location>
</feature>
<dbReference type="SUPFAM" id="SSF50447">
    <property type="entry name" value="Translation proteins"/>
    <property type="match status" value="1"/>
</dbReference>
<dbReference type="Gene3D" id="3.40.50.300">
    <property type="entry name" value="P-loop containing nucleotide triphosphate hydrolases"/>
    <property type="match status" value="1"/>
</dbReference>
<proteinExistence type="predicted"/>
<dbReference type="GO" id="GO:0042256">
    <property type="term" value="P:cytosolic ribosome assembly"/>
    <property type="evidence" value="ECO:0007669"/>
    <property type="project" value="TreeGrafter"/>
</dbReference>
<dbReference type="FunFam" id="3.90.1430.10:FF:000002">
    <property type="entry name" value="Elongation factor like GTPase 1"/>
    <property type="match status" value="1"/>
</dbReference>
<comment type="caution">
    <text evidence="8">The sequence shown here is derived from an EMBL/GenBank/DDBJ whole genome shotgun (WGS) entry which is preliminary data.</text>
</comment>
<dbReference type="PROSITE" id="PS51722">
    <property type="entry name" value="G_TR_2"/>
    <property type="match status" value="1"/>
</dbReference>
<dbReference type="Gene3D" id="2.40.30.10">
    <property type="entry name" value="Translation factors"/>
    <property type="match status" value="1"/>
</dbReference>
<dbReference type="InterPro" id="IPR000640">
    <property type="entry name" value="EFG_V-like"/>
</dbReference>
<dbReference type="FunFam" id="3.30.70.870:FF:000002">
    <property type="entry name" value="Translation elongation factor 2"/>
    <property type="match status" value="1"/>
</dbReference>
<dbReference type="PRINTS" id="PR00315">
    <property type="entry name" value="ELONGATNFCT"/>
</dbReference>
<evidence type="ECO:0000259" key="7">
    <source>
        <dbReference type="PROSITE" id="PS51722"/>
    </source>
</evidence>
<dbReference type="InterPro" id="IPR041095">
    <property type="entry name" value="EFG_II"/>
</dbReference>
<dbReference type="GO" id="GO:0005829">
    <property type="term" value="C:cytosol"/>
    <property type="evidence" value="ECO:0007669"/>
    <property type="project" value="TreeGrafter"/>
</dbReference>
<dbReference type="CDD" id="cd01885">
    <property type="entry name" value="EF2"/>
    <property type="match status" value="1"/>
</dbReference>
<dbReference type="EMBL" id="SWLE01000016">
    <property type="protein sequence ID" value="TNM90512.1"/>
    <property type="molecule type" value="Genomic_DNA"/>
</dbReference>
<dbReference type="NCBIfam" id="TIGR00231">
    <property type="entry name" value="small_GTP"/>
    <property type="match status" value="1"/>
</dbReference>
<accession>A0A4Z2BEW0</accession>
<feature type="region of interest" description="Disordered" evidence="6">
    <location>
        <begin position="421"/>
        <end position="685"/>
    </location>
</feature>
<dbReference type="FunFam" id="3.30.70.240:FF:000006">
    <property type="entry name" value="Elongation factor like GTPase 1"/>
    <property type="match status" value="1"/>
</dbReference>
<dbReference type="CDD" id="cd16268">
    <property type="entry name" value="EF2_II"/>
    <property type="match status" value="1"/>
</dbReference>
<gene>
    <name evidence="8" type="ORF">fugu_002801</name>
</gene>
<name>A0A4Z2BEW0_9TELE</name>
<reference evidence="8 9" key="1">
    <citation type="submission" date="2019-04" db="EMBL/GenBank/DDBJ databases">
        <title>The sequence and de novo assembly of Takifugu bimaculatus genome using PacBio and Hi-C technologies.</title>
        <authorList>
            <person name="Xu P."/>
            <person name="Liu B."/>
            <person name="Zhou Z."/>
        </authorList>
    </citation>
    <scope>NUCLEOTIDE SEQUENCE [LARGE SCALE GENOMIC DNA]</scope>
    <source>
        <strain evidence="8">TB-2018</strain>
        <tissue evidence="8">Muscle</tissue>
    </source>
</reference>
<dbReference type="GO" id="GO:0003924">
    <property type="term" value="F:GTPase activity"/>
    <property type="evidence" value="ECO:0007669"/>
    <property type="project" value="InterPro"/>
</dbReference>
<feature type="region of interest" description="Disordered" evidence="6">
    <location>
        <begin position="1109"/>
        <end position="1128"/>
    </location>
</feature>
<dbReference type="InterPro" id="IPR005225">
    <property type="entry name" value="Small_GTP-bd"/>
</dbReference>
<evidence type="ECO:0000256" key="1">
    <source>
        <dbReference type="ARBA" id="ARBA00022517"/>
    </source>
</evidence>
<protein>
    <recommendedName>
        <fullName evidence="5">Elongation factor-like 1</fullName>
    </recommendedName>
</protein>
<organism evidence="8 9">
    <name type="scientific">Takifugu bimaculatus</name>
    <dbReference type="NCBI Taxonomy" id="433685"/>
    <lineage>
        <taxon>Eukaryota</taxon>
        <taxon>Metazoa</taxon>
        <taxon>Chordata</taxon>
        <taxon>Craniata</taxon>
        <taxon>Vertebrata</taxon>
        <taxon>Euteleostomi</taxon>
        <taxon>Actinopterygii</taxon>
        <taxon>Neopterygii</taxon>
        <taxon>Teleostei</taxon>
        <taxon>Neoteleostei</taxon>
        <taxon>Acanthomorphata</taxon>
        <taxon>Eupercaria</taxon>
        <taxon>Tetraodontiformes</taxon>
        <taxon>Tetradontoidea</taxon>
        <taxon>Tetraodontidae</taxon>
        <taxon>Takifugu</taxon>
    </lineage>
</organism>
<dbReference type="GO" id="GO:1990904">
    <property type="term" value="C:ribonucleoprotein complex"/>
    <property type="evidence" value="ECO:0007669"/>
    <property type="project" value="TreeGrafter"/>
</dbReference>
<dbReference type="Gene3D" id="3.90.1430.10">
    <property type="entry name" value="Yeast translation eEF2 (G' domain)"/>
    <property type="match status" value="1"/>
</dbReference>
<dbReference type="Gene3D" id="3.30.70.870">
    <property type="entry name" value="Elongation Factor G (Translational Gtpase), domain 3"/>
    <property type="match status" value="1"/>
</dbReference>
<dbReference type="Pfam" id="PF25118">
    <property type="entry name" value="EFL1"/>
    <property type="match status" value="1"/>
</dbReference>
<evidence type="ECO:0000256" key="3">
    <source>
        <dbReference type="ARBA" id="ARBA00022801"/>
    </source>
</evidence>
<evidence type="ECO:0000313" key="9">
    <source>
        <dbReference type="Proteomes" id="UP000516260"/>
    </source>
</evidence>
<dbReference type="CDD" id="cd16261">
    <property type="entry name" value="EF2_snRNP_III"/>
    <property type="match status" value="1"/>
</dbReference>
<feature type="compositionally biased region" description="Basic and acidic residues" evidence="6">
    <location>
        <begin position="672"/>
        <end position="685"/>
    </location>
</feature>
<evidence type="ECO:0000256" key="4">
    <source>
        <dbReference type="ARBA" id="ARBA00023134"/>
    </source>
</evidence>
<keyword evidence="4" id="KW-0342">GTP-binding</keyword>
<dbReference type="SMART" id="SM00838">
    <property type="entry name" value="EFG_C"/>
    <property type="match status" value="1"/>
</dbReference>
<evidence type="ECO:0000313" key="8">
    <source>
        <dbReference type="EMBL" id="TNM90512.1"/>
    </source>
</evidence>
<dbReference type="SUPFAM" id="SSF54211">
    <property type="entry name" value="Ribosomal protein S5 domain 2-like"/>
    <property type="match status" value="1"/>
</dbReference>
<dbReference type="InterPro" id="IPR000795">
    <property type="entry name" value="T_Tr_GTP-bd_dom"/>
</dbReference>
<evidence type="ECO:0000256" key="6">
    <source>
        <dbReference type="SAM" id="MobiDB-lite"/>
    </source>
</evidence>
<dbReference type="CDD" id="cd01681">
    <property type="entry name" value="aeEF2_snRNP_like_IV"/>
    <property type="match status" value="1"/>
</dbReference>
<dbReference type="InterPro" id="IPR035647">
    <property type="entry name" value="EFG_III/V"/>
</dbReference>
<dbReference type="SUPFAM" id="SSF54980">
    <property type="entry name" value="EF-G C-terminal domain-like"/>
    <property type="match status" value="2"/>
</dbReference>
<keyword evidence="9" id="KW-1185">Reference proteome</keyword>
<dbReference type="CDD" id="cd04096">
    <property type="entry name" value="eEF2_snRNP_like_C"/>
    <property type="match status" value="1"/>
</dbReference>
<keyword evidence="3" id="KW-0378">Hydrolase</keyword>
<dbReference type="Pfam" id="PF00679">
    <property type="entry name" value="EFG_C"/>
    <property type="match status" value="1"/>
</dbReference>
<dbReference type="InterPro" id="IPR014721">
    <property type="entry name" value="Ribsml_uS5_D2-typ_fold_subgr"/>
</dbReference>
<dbReference type="Pfam" id="PF14492">
    <property type="entry name" value="EFG_III"/>
    <property type="match status" value="1"/>
</dbReference>
<dbReference type="SUPFAM" id="SSF52540">
    <property type="entry name" value="P-loop containing nucleoside triphosphate hydrolases"/>
    <property type="match status" value="1"/>
</dbReference>
<dbReference type="SUPFAM" id="SSF58113">
    <property type="entry name" value="Apolipoprotein A-I"/>
    <property type="match status" value="1"/>
</dbReference>
<evidence type="ECO:0000256" key="2">
    <source>
        <dbReference type="ARBA" id="ARBA00022741"/>
    </source>
</evidence>
<dbReference type="Gene3D" id="3.30.230.10">
    <property type="match status" value="1"/>
</dbReference>
<dbReference type="InterPro" id="IPR056752">
    <property type="entry name" value="EFL1"/>
</dbReference>
<dbReference type="InterPro" id="IPR009000">
    <property type="entry name" value="Transl_B-barrel_sf"/>
</dbReference>
<feature type="compositionally biased region" description="Basic and acidic residues" evidence="6">
    <location>
        <begin position="432"/>
        <end position="456"/>
    </location>
</feature>
<dbReference type="PANTHER" id="PTHR42908">
    <property type="entry name" value="TRANSLATION ELONGATION FACTOR-RELATED"/>
    <property type="match status" value="1"/>
</dbReference>
<evidence type="ECO:0000256" key="5">
    <source>
        <dbReference type="ARBA" id="ARBA00081809"/>
    </source>
</evidence>
<dbReference type="InterPro" id="IPR020568">
    <property type="entry name" value="Ribosomal_Su5_D2-typ_SF"/>
</dbReference>
<sequence length="1318" mass="144001">MEKITALQKNPANIRNLCILAHVDHGKTTLADCLVASNGIISSRLAGKLRYLDSREDEQIRGITMKSSAISLHYRHGAEEYLLNLIDSPGHVDFSSEVSTAVRLCDGAIVVLDAVEGVCPQTQAVLRQAWLENIKPVLVINKMDRLIVELKLTSQEAYSHLQKILEQVNAVTGTLFTSRVLEERAEKEQKEEPLPGGDPLYDWSAGLEEVDDSHLYFSPDQGNVVFASAIDGWGFSIQQFAQIYSQRMGINPQVLLRTLWGDFYLHAKAKKILKGAQTKGKKNLFVQLVLDNIWSLYDAVVTRRDQEKVDRVMSSLGVKVAARDLRHSDPKVLLSAICSQWLPVSQAVLSMVCEKLPSPLDMTAERVEKLLSVGARGFEALPEETQQLKQAFLECSSREDAPAIIFVSKMFAVDARMLPQNRPRPLTQDQIAQRRDAARQRHAERMMAAPEGHKDLSPSARPAAEDLSPSARPAAEDPSPSARPAAEDPSPSARPAAEDPSPSARPAAEDLSHSARPAAEDLSPSARPAAEDLSHSARPAAEDPSPSARPAAEDPSPSARPAAEDPSPSARPAAEDPSPSARPAAEDLSHSARPAAEDLSPSARPAAEDLSPSARPAAEDLSPSARPAAEDLSPSARPAAEDLSPSARPAAEDLSPSARPAAEDPSPSARPAAEDLSHSARPAAEDLSKAISEDLALKDSRTPQGEDQKEVFIAFARVYSRTVRKGQKVFVLGPKYDPAKGLSLLQGGPSSSPDVPHLSCCSLDKLYLLMGRELEELEEVPAGNILGIGGLDDYVLKSATLSSTPACSPFTPLNFEATPIVRVAIEPKHPSEMPKLVRGMRLLNQADPCAEVLIQETGEHVLVTAGEVHLQRCLDDLRERFAKIEISASEPIIPFRETLVRPPKVDMVNEDLGKQQKVAIIHQVKEEASQARSETLHLDPTGLVTLTTPNRLSTISVRAMPLPQEVTQLLEASTELIRTLEQLNMSLREGKHVDVNARTLESLGGLKGQLENLLQGWKWRDAVERIWSFGPRRYGPNILLNSVEGYQRPSVWQVLARAETGAGEGAVLREFDNSVVSGFQLAALSGPMCEEPLMGVCFSVERWDVQPPALPQHRGLPEDRSGPPHTLMGEAEDEAAQVRGRQQEGASADCYRPVSGQLIAGVKEACRRAFLAQPQRLMAAMYTCEIMATADVLAGRVYGVLGKREGRVLHEEMKEGTDMFIIKALVPVAESFGFADEIRKRTSGLASPQLVFSHWEVISSDPYWVPTTEEEYLHFGEKADSENQALKYMNSVRRRKGLYVEKKLVEHAEKQRTLSKNK</sequence>